<comment type="subcellular location">
    <subcellularLocation>
        <location evidence="1">Cytoplasm</location>
        <location evidence="1">Cytoskeleton</location>
    </subcellularLocation>
</comment>
<evidence type="ECO:0000313" key="6">
    <source>
        <dbReference type="EMBL" id="KAJ8288885.1"/>
    </source>
</evidence>
<sequence>MQKHYCIQRLRNSRKLRKCNGSSYIMASGDHDCEEQEFQSLEEAQPSELLTHRIRSVAVSNMREVDFFKKEEINKKRFPVSHTAHSSGKVKRVVSSKRKTRHVTVTSGGRRRPSVAGRGCDMANKENELACAEDLKGVLCGGHRGFPLNSAEATKMDGAGSKYIDCSTELSKDHNTMAQVLFGRNLRLNVALTLWRRNPGELIAYLIRIQDTGVLADCLPIITKSLQDEKPCISIGCCVDLLPLVKNMLTSQYEEYLIVGLHWVQSVVKKWWPELSTDDKSTPDSHSDDRNIQVMKQQLHEFWEHGCHLRLVPGTTGEMARAIESYLSQLH</sequence>
<keyword evidence="3" id="KW-0206">Cytoskeleton</keyword>
<feature type="region of interest" description="Disordered" evidence="4">
    <location>
        <begin position="80"/>
        <end position="119"/>
    </location>
</feature>
<dbReference type="InterPro" id="IPR042404">
    <property type="entry name" value="KATNBL1"/>
</dbReference>
<keyword evidence="7" id="KW-1185">Reference proteome</keyword>
<evidence type="ECO:0000313" key="7">
    <source>
        <dbReference type="Proteomes" id="UP001152803"/>
    </source>
</evidence>
<dbReference type="EMBL" id="JAFJMO010000001">
    <property type="protein sequence ID" value="KAJ8288885.1"/>
    <property type="molecule type" value="Genomic_DNA"/>
</dbReference>
<comment type="caution">
    <text evidence="6">The sequence shown here is derived from an EMBL/GenBank/DDBJ whole genome shotgun (WGS) entry which is preliminary data.</text>
</comment>
<dbReference type="InterPro" id="IPR028021">
    <property type="entry name" value="Katanin_C-terminal"/>
</dbReference>
<dbReference type="PANTHER" id="PTHR14682:SF1">
    <property type="entry name" value="KATNB1-LIKE PROTEIN 1"/>
    <property type="match status" value="1"/>
</dbReference>
<keyword evidence="2" id="KW-0963">Cytoplasm</keyword>
<organism evidence="6 7">
    <name type="scientific">Conger conger</name>
    <name type="common">Conger eel</name>
    <name type="synonym">Muraena conger</name>
    <dbReference type="NCBI Taxonomy" id="82655"/>
    <lineage>
        <taxon>Eukaryota</taxon>
        <taxon>Metazoa</taxon>
        <taxon>Chordata</taxon>
        <taxon>Craniata</taxon>
        <taxon>Vertebrata</taxon>
        <taxon>Euteleostomi</taxon>
        <taxon>Actinopterygii</taxon>
        <taxon>Neopterygii</taxon>
        <taxon>Teleostei</taxon>
        <taxon>Anguilliformes</taxon>
        <taxon>Congridae</taxon>
        <taxon>Conger</taxon>
    </lineage>
</organism>
<evidence type="ECO:0000256" key="3">
    <source>
        <dbReference type="ARBA" id="ARBA00023212"/>
    </source>
</evidence>
<feature type="compositionally biased region" description="Basic residues" evidence="4">
    <location>
        <begin position="88"/>
        <end position="102"/>
    </location>
</feature>
<dbReference type="GO" id="GO:0008017">
    <property type="term" value="F:microtubule binding"/>
    <property type="evidence" value="ECO:0007669"/>
    <property type="project" value="InterPro"/>
</dbReference>
<dbReference type="PANTHER" id="PTHR14682">
    <property type="entry name" value="KATNB1-LIKE PROTEIN 1"/>
    <property type="match status" value="1"/>
</dbReference>
<dbReference type="Proteomes" id="UP001152803">
    <property type="component" value="Unassembled WGS sequence"/>
</dbReference>
<gene>
    <name evidence="6" type="ORF">COCON_G00015440</name>
</gene>
<dbReference type="AlphaFoldDB" id="A0A9Q1I9E4"/>
<feature type="domain" description="Katanin p80 subunit C-terminal" evidence="5">
    <location>
        <begin position="172"/>
        <end position="327"/>
    </location>
</feature>
<proteinExistence type="predicted"/>
<evidence type="ECO:0000259" key="5">
    <source>
        <dbReference type="Pfam" id="PF13925"/>
    </source>
</evidence>
<evidence type="ECO:0000256" key="1">
    <source>
        <dbReference type="ARBA" id="ARBA00004245"/>
    </source>
</evidence>
<evidence type="ECO:0000256" key="2">
    <source>
        <dbReference type="ARBA" id="ARBA00022490"/>
    </source>
</evidence>
<accession>A0A9Q1I9E4</accession>
<evidence type="ECO:0000256" key="4">
    <source>
        <dbReference type="SAM" id="MobiDB-lite"/>
    </source>
</evidence>
<dbReference type="Pfam" id="PF13925">
    <property type="entry name" value="Katanin_con80"/>
    <property type="match status" value="1"/>
</dbReference>
<dbReference type="GO" id="GO:0005856">
    <property type="term" value="C:cytoskeleton"/>
    <property type="evidence" value="ECO:0007669"/>
    <property type="project" value="UniProtKB-SubCell"/>
</dbReference>
<protein>
    <recommendedName>
        <fullName evidence="5">Katanin p80 subunit C-terminal domain-containing protein</fullName>
    </recommendedName>
</protein>
<dbReference type="GO" id="GO:0005730">
    <property type="term" value="C:nucleolus"/>
    <property type="evidence" value="ECO:0007669"/>
    <property type="project" value="TreeGrafter"/>
</dbReference>
<reference evidence="6" key="1">
    <citation type="journal article" date="2023" name="Science">
        <title>Genome structures resolve the early diversification of teleost fishes.</title>
        <authorList>
            <person name="Parey E."/>
            <person name="Louis A."/>
            <person name="Montfort J."/>
            <person name="Bouchez O."/>
            <person name="Roques C."/>
            <person name="Iampietro C."/>
            <person name="Lluch J."/>
            <person name="Castinel A."/>
            <person name="Donnadieu C."/>
            <person name="Desvignes T."/>
            <person name="Floi Bucao C."/>
            <person name="Jouanno E."/>
            <person name="Wen M."/>
            <person name="Mejri S."/>
            <person name="Dirks R."/>
            <person name="Jansen H."/>
            <person name="Henkel C."/>
            <person name="Chen W.J."/>
            <person name="Zahm M."/>
            <person name="Cabau C."/>
            <person name="Klopp C."/>
            <person name="Thompson A.W."/>
            <person name="Robinson-Rechavi M."/>
            <person name="Braasch I."/>
            <person name="Lecointre G."/>
            <person name="Bobe J."/>
            <person name="Postlethwait J.H."/>
            <person name="Berthelot C."/>
            <person name="Roest Crollius H."/>
            <person name="Guiguen Y."/>
        </authorList>
    </citation>
    <scope>NUCLEOTIDE SEQUENCE</scope>
    <source>
        <strain evidence="6">Concon-B</strain>
    </source>
</reference>
<dbReference type="OrthoDB" id="8754475at2759"/>
<name>A0A9Q1I9E4_CONCO</name>